<dbReference type="InterPro" id="IPR051312">
    <property type="entry name" value="Diverse_Substr_Oxidored"/>
</dbReference>
<reference evidence="5" key="1">
    <citation type="journal article" date="2021" name="PeerJ">
        <title>Extensive microbial diversity within the chicken gut microbiome revealed by metagenomics and culture.</title>
        <authorList>
            <person name="Gilroy R."/>
            <person name="Ravi A."/>
            <person name="Getino M."/>
            <person name="Pursley I."/>
            <person name="Horton D.L."/>
            <person name="Alikhan N.F."/>
            <person name="Baker D."/>
            <person name="Gharbi K."/>
            <person name="Hall N."/>
            <person name="Watson M."/>
            <person name="Adriaenssens E.M."/>
            <person name="Foster-Nyarko E."/>
            <person name="Jarju S."/>
            <person name="Secka A."/>
            <person name="Antonio M."/>
            <person name="Oren A."/>
            <person name="Chaudhuri R.R."/>
            <person name="La Ragione R."/>
            <person name="Hildebrand F."/>
            <person name="Pallen M.J."/>
        </authorList>
    </citation>
    <scope>NUCLEOTIDE SEQUENCE</scope>
    <source>
        <strain evidence="5">CHK178-16964</strain>
    </source>
</reference>
<dbReference type="SUPFAM" id="SSF55447">
    <property type="entry name" value="CO dehydrogenase flavoprotein C-terminal domain-like"/>
    <property type="match status" value="1"/>
</dbReference>
<dbReference type="InterPro" id="IPR036318">
    <property type="entry name" value="FAD-bd_PCMH-like_sf"/>
</dbReference>
<evidence type="ECO:0000259" key="4">
    <source>
        <dbReference type="PROSITE" id="PS51387"/>
    </source>
</evidence>
<dbReference type="PANTHER" id="PTHR42659">
    <property type="entry name" value="XANTHINE DEHYDROGENASE SUBUNIT C-RELATED"/>
    <property type="match status" value="1"/>
</dbReference>
<dbReference type="PROSITE" id="PS51387">
    <property type="entry name" value="FAD_PCMH"/>
    <property type="match status" value="1"/>
</dbReference>
<proteinExistence type="predicted"/>
<dbReference type="AlphaFoldDB" id="A0A9D2HFD6"/>
<reference evidence="5" key="2">
    <citation type="submission" date="2021-04" db="EMBL/GenBank/DDBJ databases">
        <authorList>
            <person name="Gilroy R."/>
        </authorList>
    </citation>
    <scope>NUCLEOTIDE SEQUENCE</scope>
    <source>
        <strain evidence="5">CHK178-16964</strain>
    </source>
</reference>
<evidence type="ECO:0000256" key="2">
    <source>
        <dbReference type="ARBA" id="ARBA00022827"/>
    </source>
</evidence>
<evidence type="ECO:0000256" key="3">
    <source>
        <dbReference type="ARBA" id="ARBA00023002"/>
    </source>
</evidence>
<keyword evidence="3" id="KW-0560">Oxidoreductase</keyword>
<dbReference type="InterPro" id="IPR005107">
    <property type="entry name" value="CO_DH_flav_C"/>
</dbReference>
<evidence type="ECO:0000256" key="1">
    <source>
        <dbReference type="ARBA" id="ARBA00022630"/>
    </source>
</evidence>
<dbReference type="EMBL" id="DWZA01000026">
    <property type="protein sequence ID" value="HJA70545.1"/>
    <property type="molecule type" value="Genomic_DNA"/>
</dbReference>
<dbReference type="InterPro" id="IPR016166">
    <property type="entry name" value="FAD-bd_PCMH"/>
</dbReference>
<dbReference type="Pfam" id="PF00941">
    <property type="entry name" value="FAD_binding_5"/>
    <property type="match status" value="1"/>
</dbReference>
<dbReference type="InterPro" id="IPR036683">
    <property type="entry name" value="CO_DH_flav_C_dom_sf"/>
</dbReference>
<evidence type="ECO:0000313" key="5">
    <source>
        <dbReference type="EMBL" id="HJA70545.1"/>
    </source>
</evidence>
<dbReference type="Proteomes" id="UP000823900">
    <property type="component" value="Unassembled WGS sequence"/>
</dbReference>
<evidence type="ECO:0000313" key="6">
    <source>
        <dbReference type="Proteomes" id="UP000823900"/>
    </source>
</evidence>
<keyword evidence="1" id="KW-0285">Flavoprotein</keyword>
<dbReference type="SUPFAM" id="SSF56176">
    <property type="entry name" value="FAD-binding/transporter-associated domain-like"/>
    <property type="match status" value="1"/>
</dbReference>
<dbReference type="InterPro" id="IPR016169">
    <property type="entry name" value="FAD-bd_PCMH_sub2"/>
</dbReference>
<dbReference type="GO" id="GO:0071949">
    <property type="term" value="F:FAD binding"/>
    <property type="evidence" value="ECO:0007669"/>
    <property type="project" value="InterPro"/>
</dbReference>
<dbReference type="InterPro" id="IPR002346">
    <property type="entry name" value="Mopterin_DH_FAD-bd"/>
</dbReference>
<comment type="caution">
    <text evidence="5">The sequence shown here is derived from an EMBL/GenBank/DDBJ whole genome shotgun (WGS) entry which is preliminary data.</text>
</comment>
<keyword evidence="2" id="KW-0274">FAD</keyword>
<feature type="domain" description="FAD-binding PCMH-type" evidence="4">
    <location>
        <begin position="1"/>
        <end position="162"/>
    </location>
</feature>
<dbReference type="Gene3D" id="3.30.465.10">
    <property type="match status" value="1"/>
</dbReference>
<accession>A0A9D2HFD6</accession>
<dbReference type="SMART" id="SM01092">
    <property type="entry name" value="CO_deh_flav_C"/>
    <property type="match status" value="1"/>
</dbReference>
<name>A0A9D2HFD6_9FIRM</name>
<dbReference type="GO" id="GO:0016491">
    <property type="term" value="F:oxidoreductase activity"/>
    <property type="evidence" value="ECO:0007669"/>
    <property type="project" value="UniProtKB-KW"/>
</dbReference>
<sequence length="251" mass="27990">MIKAREYVKAESLSEAWELNQKKSSVILGGMMWLKMSSLPKGTLIDLSGLGLDTIEETEEEFRIGCMCTLRQLELHEGLNQYFNGVFKECTRHIVGVQFRNGATAGGSVFGRYGFSDILTCLMALDTSVELYQGGIVPIAEFAKMPYDRDVLVSIRIRKDGRKAAYTTQRRTKTDFPLIACCAARKGSEWYFSVGARPARAELVAVSSAAPDPEEIAERFSYGDNVRGSGEYRRELAKIYLARLIKGLKEA</sequence>
<gene>
    <name evidence="5" type="ORF">IAA07_03060</name>
</gene>
<dbReference type="PANTHER" id="PTHR42659:SF2">
    <property type="entry name" value="XANTHINE DEHYDROGENASE SUBUNIT C-RELATED"/>
    <property type="match status" value="1"/>
</dbReference>
<organism evidence="5 6">
    <name type="scientific">Candidatus Lachnoclostridium stercoravium</name>
    <dbReference type="NCBI Taxonomy" id="2838633"/>
    <lineage>
        <taxon>Bacteria</taxon>
        <taxon>Bacillati</taxon>
        <taxon>Bacillota</taxon>
        <taxon>Clostridia</taxon>
        <taxon>Lachnospirales</taxon>
        <taxon>Lachnospiraceae</taxon>
    </lineage>
</organism>
<protein>
    <submittedName>
        <fullName evidence="5">FAD binding domain-containing protein</fullName>
    </submittedName>
</protein>